<sequence length="153" mass="17801">MNKIPVLPQKFPYNEMLLRGQRQFETRNWSWSYRGSILLYTSSTNVRSVCQGYGYDPKEYPHQMIVAKAVLTDVRVLTKKEIALAFRQLNPGISNMEVSDYIRYGIMEDRIFPADLGFFFAELTRIKPAEVDYPRGAINMFWLRGSAAKTFLK</sequence>
<organism evidence="1 2">
    <name type="scientific">Candidatus Collierbacteria bacterium GW2011_GWB2_45_17</name>
    <dbReference type="NCBI Taxonomy" id="1618388"/>
    <lineage>
        <taxon>Bacteria</taxon>
        <taxon>Candidatus Collieribacteriota</taxon>
    </lineage>
</organism>
<dbReference type="AlphaFoldDB" id="A0A837IP00"/>
<dbReference type="EMBL" id="LCKO01000013">
    <property type="protein sequence ID" value="KKT99088.1"/>
    <property type="molecule type" value="Genomic_DNA"/>
</dbReference>
<gene>
    <name evidence="1" type="ORF">UX01_C0013G0007</name>
</gene>
<accession>A0A837IP00</accession>
<evidence type="ECO:0008006" key="3">
    <source>
        <dbReference type="Google" id="ProtNLM"/>
    </source>
</evidence>
<protein>
    <recommendedName>
        <fullName evidence="3">ASCH domain-containing protein</fullName>
    </recommendedName>
</protein>
<evidence type="ECO:0000313" key="1">
    <source>
        <dbReference type="EMBL" id="KKT99088.1"/>
    </source>
</evidence>
<dbReference type="SUPFAM" id="SSF88697">
    <property type="entry name" value="PUA domain-like"/>
    <property type="match status" value="1"/>
</dbReference>
<dbReference type="Gene3D" id="2.30.130.30">
    <property type="entry name" value="Hypothetical protein"/>
    <property type="match status" value="1"/>
</dbReference>
<proteinExistence type="predicted"/>
<reference evidence="1 2" key="1">
    <citation type="journal article" date="2015" name="Nature">
        <title>rRNA introns, odd ribosomes, and small enigmatic genomes across a large radiation of phyla.</title>
        <authorList>
            <person name="Brown C.T."/>
            <person name="Hug L.A."/>
            <person name="Thomas B.C."/>
            <person name="Sharon I."/>
            <person name="Castelle C.J."/>
            <person name="Singh A."/>
            <person name="Wilkins M.J."/>
            <person name="Williams K.H."/>
            <person name="Banfield J.F."/>
        </authorList>
    </citation>
    <scope>NUCLEOTIDE SEQUENCE [LARGE SCALE GENOMIC DNA]</scope>
</reference>
<comment type="caution">
    <text evidence="1">The sequence shown here is derived from an EMBL/GenBank/DDBJ whole genome shotgun (WGS) entry which is preliminary data.</text>
</comment>
<dbReference type="InterPro" id="IPR015947">
    <property type="entry name" value="PUA-like_sf"/>
</dbReference>
<evidence type="ECO:0000313" key="2">
    <source>
        <dbReference type="Proteomes" id="UP000034078"/>
    </source>
</evidence>
<dbReference type="Proteomes" id="UP000034078">
    <property type="component" value="Unassembled WGS sequence"/>
</dbReference>
<name>A0A837IP00_9BACT</name>